<reference evidence="3" key="1">
    <citation type="journal article" date="2013" name="Genome Announc.">
        <title>Draft genome sequence of the grapevine dieback fungus Eutypa lata UCR-EL1.</title>
        <authorList>
            <person name="Blanco-Ulate B."/>
            <person name="Rolshausen P.E."/>
            <person name="Cantu D."/>
        </authorList>
    </citation>
    <scope>NUCLEOTIDE SEQUENCE [LARGE SCALE GENOMIC DNA]</scope>
    <source>
        <strain evidence="3">UCR-EL1</strain>
    </source>
</reference>
<feature type="compositionally biased region" description="Basic and acidic residues" evidence="1">
    <location>
        <begin position="236"/>
        <end position="251"/>
    </location>
</feature>
<dbReference type="EMBL" id="KB705757">
    <property type="protein sequence ID" value="EMR70857.1"/>
    <property type="molecule type" value="Genomic_DNA"/>
</dbReference>
<dbReference type="Proteomes" id="UP000012174">
    <property type="component" value="Unassembled WGS sequence"/>
</dbReference>
<organism evidence="2 3">
    <name type="scientific">Eutypa lata (strain UCR-EL1)</name>
    <name type="common">Grapevine dieback disease fungus</name>
    <name type="synonym">Eutypa armeniacae</name>
    <dbReference type="NCBI Taxonomy" id="1287681"/>
    <lineage>
        <taxon>Eukaryota</taxon>
        <taxon>Fungi</taxon>
        <taxon>Dikarya</taxon>
        <taxon>Ascomycota</taxon>
        <taxon>Pezizomycotina</taxon>
        <taxon>Sordariomycetes</taxon>
        <taxon>Xylariomycetidae</taxon>
        <taxon>Xylariales</taxon>
        <taxon>Diatrypaceae</taxon>
        <taxon>Eutypa</taxon>
    </lineage>
</organism>
<feature type="compositionally biased region" description="Basic and acidic residues" evidence="1">
    <location>
        <begin position="409"/>
        <end position="439"/>
    </location>
</feature>
<feature type="compositionally biased region" description="Low complexity" evidence="1">
    <location>
        <begin position="381"/>
        <end position="398"/>
    </location>
</feature>
<dbReference type="KEGG" id="ela:UCREL1_2097"/>
<keyword evidence="3" id="KW-1185">Reference proteome</keyword>
<evidence type="ECO:0000313" key="3">
    <source>
        <dbReference type="Proteomes" id="UP000012174"/>
    </source>
</evidence>
<accession>M7T2Q3</accession>
<sequence>MFAATVFLGRDKKHHRPPGYRSPDTRSTATKRARKPREPGWEERTLVIYGLDRNESVLAALERDTPVSDEKEGEVYAALVLQGEIVEITFLNQDEAVVEWEEKESADWVMGRRVKPEFQDQEVGAVWYNDWEAFCREREDDVTVRNKRRRIPDETKRPGSERRQRERAAAILRRAQAALKNVFAKYESEEATDLLDDAEAALERAQEQEEEEEKRRNDGQPEGSKSGGAGTAITTEEDKVGDTAMGHDAKSEYVSTTSKGKEVDDNQGSKESEPKFPESDASKERTMQSAFQLLRRAQDALKNDTAIGLLAEAQRTLREETRESKLVQAAELLSEARETLMREAKTTGRGVTIPIPDAEPVGDDGGAGGGHSPDTPSPELSSSSGGDGAPAAAAAAVAHQNVPGGGGGRRSESSGEEEQQRGRTRLRMFERYEMARLQS</sequence>
<name>M7T2Q3_EUTLA</name>
<proteinExistence type="predicted"/>
<feature type="region of interest" description="Disordered" evidence="1">
    <location>
        <begin position="8"/>
        <end position="39"/>
    </location>
</feature>
<feature type="region of interest" description="Disordered" evidence="1">
    <location>
        <begin position="343"/>
        <end position="439"/>
    </location>
</feature>
<gene>
    <name evidence="2" type="ORF">UCREL1_2097</name>
</gene>
<feature type="region of interest" description="Disordered" evidence="1">
    <location>
        <begin position="203"/>
        <end position="289"/>
    </location>
</feature>
<evidence type="ECO:0000313" key="2">
    <source>
        <dbReference type="EMBL" id="EMR70857.1"/>
    </source>
</evidence>
<dbReference type="AlphaFoldDB" id="M7T2Q3"/>
<evidence type="ECO:0000256" key="1">
    <source>
        <dbReference type="SAM" id="MobiDB-lite"/>
    </source>
</evidence>
<dbReference type="HOGENOM" id="CLU_624092_0_0_1"/>
<protein>
    <submittedName>
        <fullName evidence="2">Uncharacterized protein</fullName>
    </submittedName>
</protein>
<feature type="compositionally biased region" description="Basic and acidic residues" evidence="1">
    <location>
        <begin position="203"/>
        <end position="219"/>
    </location>
</feature>
<feature type="compositionally biased region" description="Basic and acidic residues" evidence="1">
    <location>
        <begin position="259"/>
        <end position="286"/>
    </location>
</feature>